<keyword evidence="4 6" id="KW-0687">Ribonucleoprotein</keyword>
<dbReference type="EMBL" id="JAJNDC010000004">
    <property type="protein sequence ID" value="MCW9714261.1"/>
    <property type="molecule type" value="Genomic_DNA"/>
</dbReference>
<keyword evidence="8" id="KW-1185">Reference proteome</keyword>
<organism evidence="7 8">
    <name type="scientific">Fodinibius salicampi</name>
    <dbReference type="NCBI Taxonomy" id="1920655"/>
    <lineage>
        <taxon>Bacteria</taxon>
        <taxon>Pseudomonadati</taxon>
        <taxon>Balneolota</taxon>
        <taxon>Balneolia</taxon>
        <taxon>Balneolales</taxon>
        <taxon>Balneolaceae</taxon>
        <taxon>Fodinibius</taxon>
    </lineage>
</organism>
<dbReference type="InterPro" id="IPR002363">
    <property type="entry name" value="Ribosomal_uL10_CS_bac"/>
</dbReference>
<evidence type="ECO:0000256" key="5">
    <source>
        <dbReference type="ARBA" id="ARBA00035202"/>
    </source>
</evidence>
<keyword evidence="6" id="KW-0694">RNA-binding</keyword>
<dbReference type="NCBIfam" id="NF000955">
    <property type="entry name" value="PRK00099.1-1"/>
    <property type="match status" value="1"/>
</dbReference>
<comment type="function">
    <text evidence="1 6">Forms part of the ribosomal stalk, playing a central role in the interaction of the ribosome with GTP-bound translation factors.</text>
</comment>
<dbReference type="SUPFAM" id="SSF160369">
    <property type="entry name" value="Ribosomal protein L10-like"/>
    <property type="match status" value="1"/>
</dbReference>
<dbReference type="Gene3D" id="3.30.70.1730">
    <property type="match status" value="1"/>
</dbReference>
<evidence type="ECO:0000313" key="7">
    <source>
        <dbReference type="EMBL" id="MCW9714261.1"/>
    </source>
</evidence>
<dbReference type="Pfam" id="PF00466">
    <property type="entry name" value="Ribosomal_L10"/>
    <property type="match status" value="1"/>
</dbReference>
<accession>A0ABT3Q2F0</accession>
<evidence type="ECO:0000256" key="2">
    <source>
        <dbReference type="ARBA" id="ARBA00008889"/>
    </source>
</evidence>
<dbReference type="InterPro" id="IPR001790">
    <property type="entry name" value="Ribosomal_uL10"/>
</dbReference>
<dbReference type="GO" id="GO:0005840">
    <property type="term" value="C:ribosome"/>
    <property type="evidence" value="ECO:0007669"/>
    <property type="project" value="UniProtKB-KW"/>
</dbReference>
<keyword evidence="3 6" id="KW-0689">Ribosomal protein</keyword>
<name>A0ABT3Q2F0_9BACT</name>
<dbReference type="Proteomes" id="UP001207337">
    <property type="component" value="Unassembled WGS sequence"/>
</dbReference>
<dbReference type="InterPro" id="IPR043141">
    <property type="entry name" value="Ribosomal_uL10-like_sf"/>
</dbReference>
<comment type="caution">
    <text evidence="7">The sequence shown here is derived from an EMBL/GenBank/DDBJ whole genome shotgun (WGS) entry which is preliminary data.</text>
</comment>
<dbReference type="PROSITE" id="PS01109">
    <property type="entry name" value="RIBOSOMAL_L10"/>
    <property type="match status" value="1"/>
</dbReference>
<dbReference type="RefSeq" id="WP_265791419.1">
    <property type="nucleotide sequence ID" value="NZ_BAABRS010000004.1"/>
</dbReference>
<proteinExistence type="inferred from homology"/>
<gene>
    <name evidence="6 7" type="primary">rplJ</name>
    <name evidence="7" type="ORF">LQ318_15235</name>
</gene>
<keyword evidence="6" id="KW-0699">rRNA-binding</keyword>
<dbReference type="Gene3D" id="6.10.250.290">
    <property type="match status" value="1"/>
</dbReference>
<dbReference type="CDD" id="cd05797">
    <property type="entry name" value="Ribosomal_L10"/>
    <property type="match status" value="1"/>
</dbReference>
<dbReference type="InterPro" id="IPR047865">
    <property type="entry name" value="Ribosomal_uL10_bac_type"/>
</dbReference>
<evidence type="ECO:0000256" key="3">
    <source>
        <dbReference type="ARBA" id="ARBA00022980"/>
    </source>
</evidence>
<reference evidence="7 8" key="1">
    <citation type="submission" date="2021-11" db="EMBL/GenBank/DDBJ databases">
        <title>Aliifidinibius sp. nov., a new bacterium isolated from saline soil.</title>
        <authorList>
            <person name="Galisteo C."/>
            <person name="De La Haba R."/>
            <person name="Sanchez-Porro C."/>
            <person name="Ventosa A."/>
        </authorList>
    </citation>
    <scope>NUCLEOTIDE SEQUENCE [LARGE SCALE GENOMIC DNA]</scope>
    <source>
        <strain evidence="7 8">KACC 190600</strain>
    </source>
</reference>
<dbReference type="HAMAP" id="MF_00362">
    <property type="entry name" value="Ribosomal_uL10"/>
    <property type="match status" value="1"/>
</dbReference>
<evidence type="ECO:0000256" key="6">
    <source>
        <dbReference type="HAMAP-Rule" id="MF_00362"/>
    </source>
</evidence>
<sequence>MPTLAEKKAVVEQITEDLENAGAVYIADYSGMSVGEVNNMRGKFYEGDIKYKVYKNTLMKRAMDEVGGYEDLYPHLVEQNGFAFVEEELAAPAKVIKKLNEEIEKPRFKAAIIDGDYYGEDELSTLAAMKSKSEVIGDIVGLLLAPVSNVVSALEAPGRNIAGAVETIAEKGEE</sequence>
<comment type="subunit">
    <text evidence="6">Part of the ribosomal stalk of the 50S ribosomal subunit. The N-terminus interacts with L11 and the large rRNA to form the base of the stalk. The C-terminus forms an elongated spine to which L12 dimers bind in a sequential fashion forming a multimeric L10(L12)X complex.</text>
</comment>
<evidence type="ECO:0000313" key="8">
    <source>
        <dbReference type="Proteomes" id="UP001207337"/>
    </source>
</evidence>
<evidence type="ECO:0000256" key="4">
    <source>
        <dbReference type="ARBA" id="ARBA00023274"/>
    </source>
</evidence>
<comment type="similarity">
    <text evidence="2 6">Belongs to the universal ribosomal protein uL10 family.</text>
</comment>
<dbReference type="PANTHER" id="PTHR11560">
    <property type="entry name" value="39S RIBOSOMAL PROTEIN L10, MITOCHONDRIAL"/>
    <property type="match status" value="1"/>
</dbReference>
<protein>
    <recommendedName>
        <fullName evidence="5 6">Large ribosomal subunit protein uL10</fullName>
    </recommendedName>
</protein>
<dbReference type="InterPro" id="IPR022973">
    <property type="entry name" value="Ribosomal_uL10_bac"/>
</dbReference>
<evidence type="ECO:0000256" key="1">
    <source>
        <dbReference type="ARBA" id="ARBA00002633"/>
    </source>
</evidence>